<comment type="caution">
    <text evidence="2">The sequence shown here is derived from an EMBL/GenBank/DDBJ whole genome shotgun (WGS) entry which is preliminary data.</text>
</comment>
<dbReference type="AlphaFoldDB" id="S8CB64"/>
<protein>
    <submittedName>
        <fullName evidence="2">Uncharacterized protein</fullName>
    </submittedName>
</protein>
<reference evidence="2 3" key="1">
    <citation type="journal article" date="2013" name="BMC Genomics">
        <title>The miniature genome of a carnivorous plant Genlisea aurea contains a low number of genes and short non-coding sequences.</title>
        <authorList>
            <person name="Leushkin E.V."/>
            <person name="Sutormin R.A."/>
            <person name="Nabieva E.R."/>
            <person name="Penin A.A."/>
            <person name="Kondrashov A.S."/>
            <person name="Logacheva M.D."/>
        </authorList>
    </citation>
    <scope>NUCLEOTIDE SEQUENCE [LARGE SCALE GENOMIC DNA]</scope>
</reference>
<feature type="compositionally biased region" description="Pro residues" evidence="1">
    <location>
        <begin position="1"/>
        <end position="16"/>
    </location>
</feature>
<feature type="compositionally biased region" description="Low complexity" evidence="1">
    <location>
        <begin position="36"/>
        <end position="46"/>
    </location>
</feature>
<organism evidence="2 3">
    <name type="scientific">Genlisea aurea</name>
    <dbReference type="NCBI Taxonomy" id="192259"/>
    <lineage>
        <taxon>Eukaryota</taxon>
        <taxon>Viridiplantae</taxon>
        <taxon>Streptophyta</taxon>
        <taxon>Embryophyta</taxon>
        <taxon>Tracheophyta</taxon>
        <taxon>Spermatophyta</taxon>
        <taxon>Magnoliopsida</taxon>
        <taxon>eudicotyledons</taxon>
        <taxon>Gunneridae</taxon>
        <taxon>Pentapetalae</taxon>
        <taxon>asterids</taxon>
        <taxon>lamiids</taxon>
        <taxon>Lamiales</taxon>
        <taxon>Lentibulariaceae</taxon>
        <taxon>Genlisea</taxon>
    </lineage>
</organism>
<dbReference type="EMBL" id="AUSU01004999">
    <property type="protein sequence ID" value="EPS64179.1"/>
    <property type="molecule type" value="Genomic_DNA"/>
</dbReference>
<gene>
    <name evidence="2" type="ORF">M569_10606</name>
</gene>
<evidence type="ECO:0000313" key="3">
    <source>
        <dbReference type="Proteomes" id="UP000015453"/>
    </source>
</evidence>
<evidence type="ECO:0000256" key="1">
    <source>
        <dbReference type="SAM" id="MobiDB-lite"/>
    </source>
</evidence>
<feature type="region of interest" description="Disordered" evidence="1">
    <location>
        <begin position="323"/>
        <end position="343"/>
    </location>
</feature>
<sequence length="343" mass="37947">MTDPPPAPAAPPPPLPAKRRRGRPRKDGKNLSREGSLQSMETSSSSLPKKTHMREEEPMIGNAVHGVIEGCFDAGYLISVTIDTDSSATPYRGVVFHPTKTVPVTPSNDPAPPAAMPEPQEEREREPDTTQFHPSNLMILGSNSGCYVGVDKQSLRMVEEDEVMQVFEVSSCRKIDMNTSTDADINNSEICEEHTESLSGKQDTKFQGDLQEIMARSIFETKQQRVPVIDLHQNHPFVSHGNDASDHFQNGCDLNIGHDYSIKRGIQQSENPLFLTTFMEEDHIDFREKPRSSPPNNIIMDTDEIRLELQCGIDRNIGSEATNSQATAHHDGAAMNIDLDGSS</sequence>
<accession>S8CB64</accession>
<dbReference type="InterPro" id="IPR045881">
    <property type="entry name" value="MNM1-like"/>
</dbReference>
<name>S8CB64_9LAMI</name>
<dbReference type="Proteomes" id="UP000015453">
    <property type="component" value="Unassembled WGS sequence"/>
</dbReference>
<feature type="region of interest" description="Disordered" evidence="1">
    <location>
        <begin position="1"/>
        <end position="53"/>
    </location>
</feature>
<evidence type="ECO:0000313" key="2">
    <source>
        <dbReference type="EMBL" id="EPS64179.1"/>
    </source>
</evidence>
<feature type="region of interest" description="Disordered" evidence="1">
    <location>
        <begin position="100"/>
        <end position="136"/>
    </location>
</feature>
<keyword evidence="3" id="KW-1185">Reference proteome</keyword>
<dbReference type="PANTHER" id="PTHR34682">
    <property type="entry name" value="AT HOOK MOTIF-CONTAINING PROTEIN"/>
    <property type="match status" value="1"/>
</dbReference>
<proteinExistence type="predicted"/>
<dbReference type="PANTHER" id="PTHR34682:SF1">
    <property type="entry name" value="PROTEIN METABOLIC NETWORK MODULATOR 1"/>
    <property type="match status" value="1"/>
</dbReference>
<dbReference type="OrthoDB" id="1910926at2759"/>